<comment type="caution">
    <text evidence="2">The sequence shown here is derived from an EMBL/GenBank/DDBJ whole genome shotgun (WGS) entry which is preliminary data.</text>
</comment>
<feature type="region of interest" description="Disordered" evidence="1">
    <location>
        <begin position="194"/>
        <end position="215"/>
    </location>
</feature>
<accession>A0ABQ8SEK0</accession>
<proteinExistence type="predicted"/>
<sequence length="215" mass="24599">MPAHTETWSNVELRSRSVIRFSCLKGTSPAEIHRQLVEVYTVPMWHFRGFHLFAPSKKHCGKRFNTDTAVQQAVMTWFQELEVDFFCAGIDALVYRWNKCLDKHGEGMYWDCPRTQVARVGSLYYQGWNDMHALRPPTLQILLRAAFELTCRLHNYFTFPRSPHRGPSTPVRVTMSLVESPQCIALPPTTNDHISTGSNFGGVPQATTSDQVRNL</sequence>
<dbReference type="InterPro" id="IPR036397">
    <property type="entry name" value="RNaseH_sf"/>
</dbReference>
<dbReference type="EMBL" id="JAJSOF020000029">
    <property type="protein sequence ID" value="KAJ4432490.1"/>
    <property type="molecule type" value="Genomic_DNA"/>
</dbReference>
<protein>
    <submittedName>
        <fullName evidence="2">Uncharacterized protein</fullName>
    </submittedName>
</protein>
<keyword evidence="3" id="KW-1185">Reference proteome</keyword>
<dbReference type="Proteomes" id="UP001148838">
    <property type="component" value="Unassembled WGS sequence"/>
</dbReference>
<gene>
    <name evidence="2" type="ORF">ANN_21109</name>
</gene>
<reference evidence="2 3" key="1">
    <citation type="journal article" date="2022" name="Allergy">
        <title>Genome assembly and annotation of Periplaneta americana reveal a comprehensive cockroach allergen profile.</title>
        <authorList>
            <person name="Wang L."/>
            <person name="Xiong Q."/>
            <person name="Saelim N."/>
            <person name="Wang L."/>
            <person name="Nong W."/>
            <person name="Wan A.T."/>
            <person name="Shi M."/>
            <person name="Liu X."/>
            <person name="Cao Q."/>
            <person name="Hui J.H.L."/>
            <person name="Sookrung N."/>
            <person name="Leung T.F."/>
            <person name="Tungtrongchitr A."/>
            <person name="Tsui S.K.W."/>
        </authorList>
    </citation>
    <scope>NUCLEOTIDE SEQUENCE [LARGE SCALE GENOMIC DNA]</scope>
    <source>
        <strain evidence="2">PWHHKU_190912</strain>
    </source>
</reference>
<feature type="compositionally biased region" description="Polar residues" evidence="1">
    <location>
        <begin position="205"/>
        <end position="215"/>
    </location>
</feature>
<dbReference type="Gene3D" id="3.30.420.10">
    <property type="entry name" value="Ribonuclease H-like superfamily/Ribonuclease H"/>
    <property type="match status" value="1"/>
</dbReference>
<organism evidence="2 3">
    <name type="scientific">Periplaneta americana</name>
    <name type="common">American cockroach</name>
    <name type="synonym">Blatta americana</name>
    <dbReference type="NCBI Taxonomy" id="6978"/>
    <lineage>
        <taxon>Eukaryota</taxon>
        <taxon>Metazoa</taxon>
        <taxon>Ecdysozoa</taxon>
        <taxon>Arthropoda</taxon>
        <taxon>Hexapoda</taxon>
        <taxon>Insecta</taxon>
        <taxon>Pterygota</taxon>
        <taxon>Neoptera</taxon>
        <taxon>Polyneoptera</taxon>
        <taxon>Dictyoptera</taxon>
        <taxon>Blattodea</taxon>
        <taxon>Blattoidea</taxon>
        <taxon>Blattidae</taxon>
        <taxon>Blattinae</taxon>
        <taxon>Periplaneta</taxon>
    </lineage>
</organism>
<evidence type="ECO:0000256" key="1">
    <source>
        <dbReference type="SAM" id="MobiDB-lite"/>
    </source>
</evidence>
<evidence type="ECO:0000313" key="3">
    <source>
        <dbReference type="Proteomes" id="UP001148838"/>
    </source>
</evidence>
<name>A0ABQ8SEK0_PERAM</name>
<evidence type="ECO:0000313" key="2">
    <source>
        <dbReference type="EMBL" id="KAJ4432490.1"/>
    </source>
</evidence>